<sequence>MAFVTPFSRPLVMPVSLCIEERTGRMICMYEFKKDPNDVTEMEWIQYFKESLRPEHQDYTAVDEAMKKLRVDLSLPDADSRMGKLRADMHRILDQQNVEEVMVKKEQRWSARWQQLLDPMTFAMLSKFDWYMKKTRFIART</sequence>
<reference evidence="1" key="2">
    <citation type="journal article" date="2023" name="Microbiol Resour">
        <title>Decontamination and Annotation of the Draft Genome Sequence of the Oomycete Lagenidium giganteum ARSEF 373.</title>
        <authorList>
            <person name="Morgan W.R."/>
            <person name="Tartar A."/>
        </authorList>
    </citation>
    <scope>NUCLEOTIDE SEQUENCE</scope>
    <source>
        <strain evidence="1">ARSEF 373</strain>
    </source>
</reference>
<protein>
    <submittedName>
        <fullName evidence="1">Uncharacterized protein</fullName>
    </submittedName>
</protein>
<comment type="caution">
    <text evidence="1">The sequence shown here is derived from an EMBL/GenBank/DDBJ whole genome shotgun (WGS) entry which is preliminary data.</text>
</comment>
<proteinExistence type="predicted"/>
<gene>
    <name evidence="1" type="ORF">N0F65_005968</name>
</gene>
<dbReference type="Proteomes" id="UP001146120">
    <property type="component" value="Unassembled WGS sequence"/>
</dbReference>
<organism evidence="1 2">
    <name type="scientific">Lagenidium giganteum</name>
    <dbReference type="NCBI Taxonomy" id="4803"/>
    <lineage>
        <taxon>Eukaryota</taxon>
        <taxon>Sar</taxon>
        <taxon>Stramenopiles</taxon>
        <taxon>Oomycota</taxon>
        <taxon>Peronosporomycetes</taxon>
        <taxon>Pythiales</taxon>
        <taxon>Pythiaceae</taxon>
    </lineage>
</organism>
<dbReference type="EMBL" id="DAKRPA010000025">
    <property type="protein sequence ID" value="DBA02941.1"/>
    <property type="molecule type" value="Genomic_DNA"/>
</dbReference>
<evidence type="ECO:0000313" key="1">
    <source>
        <dbReference type="EMBL" id="DBA02941.1"/>
    </source>
</evidence>
<dbReference type="AlphaFoldDB" id="A0AAV2Z9H3"/>
<reference evidence="1" key="1">
    <citation type="submission" date="2022-11" db="EMBL/GenBank/DDBJ databases">
        <authorList>
            <person name="Morgan W.R."/>
            <person name="Tartar A."/>
        </authorList>
    </citation>
    <scope>NUCLEOTIDE SEQUENCE</scope>
    <source>
        <strain evidence="1">ARSEF 373</strain>
    </source>
</reference>
<keyword evidence="2" id="KW-1185">Reference proteome</keyword>
<accession>A0AAV2Z9H3</accession>
<name>A0AAV2Z9H3_9STRA</name>
<evidence type="ECO:0000313" key="2">
    <source>
        <dbReference type="Proteomes" id="UP001146120"/>
    </source>
</evidence>